<dbReference type="GO" id="GO:0016757">
    <property type="term" value="F:glycosyltransferase activity"/>
    <property type="evidence" value="ECO:0007669"/>
    <property type="project" value="UniProtKB-KW"/>
</dbReference>
<evidence type="ECO:0000256" key="5">
    <source>
        <dbReference type="ARBA" id="ARBA00022679"/>
    </source>
</evidence>
<dbReference type="RefSeq" id="WP_131733244.1">
    <property type="nucleotide sequence ID" value="NZ_CAACYD010000003.1"/>
</dbReference>
<evidence type="ECO:0000313" key="12">
    <source>
        <dbReference type="EMBL" id="VFA81244.1"/>
    </source>
</evidence>
<comment type="cofactor">
    <cofactor evidence="2">
        <name>Mg(2+)</name>
        <dbReference type="ChEBI" id="CHEBI:18420"/>
    </cofactor>
</comment>
<keyword evidence="4" id="KW-0328">Glycosyltransferase</keyword>
<reference evidence="12 13" key="1">
    <citation type="submission" date="2019-02" db="EMBL/GenBank/DDBJ databases">
        <authorList>
            <consortium name="Pathogen Informatics"/>
        </authorList>
    </citation>
    <scope>NUCLEOTIDE SEQUENCE [LARGE SCALE GENOMIC DNA]</scope>
    <source>
        <strain evidence="12 13">3012STDY6756503</strain>
    </source>
</reference>
<dbReference type="InterPro" id="IPR029044">
    <property type="entry name" value="Nucleotide-diphossugar_trans"/>
</dbReference>
<gene>
    <name evidence="12" type="ORF">NCTC8139_00299</name>
</gene>
<feature type="domain" description="Glycosyltransferase 2-like" evidence="11">
    <location>
        <begin position="60"/>
        <end position="171"/>
    </location>
</feature>
<proteinExistence type="inferred from homology"/>
<comment type="cofactor">
    <cofactor evidence="1">
        <name>Mn(2+)</name>
        <dbReference type="ChEBI" id="CHEBI:29035"/>
    </cofactor>
</comment>
<evidence type="ECO:0000256" key="7">
    <source>
        <dbReference type="ARBA" id="ARBA00039022"/>
    </source>
</evidence>
<evidence type="ECO:0000256" key="6">
    <source>
        <dbReference type="ARBA" id="ARBA00022842"/>
    </source>
</evidence>
<dbReference type="GeneID" id="60748353"/>
<comment type="catalytic activity">
    <reaction evidence="9">
        <text>(2R)-3-phosphoglycerate + UDP-alpha-D-glucose = (2R)-2-O-(alpha-D-glucopyranosyl)-3-phospho-glycerate + UDP + H(+)</text>
        <dbReference type="Rhea" id="RHEA:31319"/>
        <dbReference type="ChEBI" id="CHEBI:15378"/>
        <dbReference type="ChEBI" id="CHEBI:58223"/>
        <dbReference type="ChEBI" id="CHEBI:58272"/>
        <dbReference type="ChEBI" id="CHEBI:58885"/>
        <dbReference type="ChEBI" id="CHEBI:62600"/>
        <dbReference type="EC" id="2.4.1.266"/>
    </reaction>
    <physiologicalReaction direction="left-to-right" evidence="9">
        <dbReference type="Rhea" id="RHEA:31320"/>
    </physiologicalReaction>
</comment>
<accession>A0ABD7UXQ7</accession>
<comment type="similarity">
    <text evidence="3">Belongs to the glycosyltransferase 2 family.</text>
</comment>
<dbReference type="InterPro" id="IPR050256">
    <property type="entry name" value="Glycosyltransferase_2"/>
</dbReference>
<evidence type="ECO:0000256" key="10">
    <source>
        <dbReference type="ARBA" id="ARBA00048997"/>
    </source>
</evidence>
<dbReference type="EMBL" id="CAACYD010000003">
    <property type="protein sequence ID" value="VFA81244.1"/>
    <property type="molecule type" value="Genomic_DNA"/>
</dbReference>
<evidence type="ECO:0000256" key="2">
    <source>
        <dbReference type="ARBA" id="ARBA00001946"/>
    </source>
</evidence>
<evidence type="ECO:0000256" key="1">
    <source>
        <dbReference type="ARBA" id="ARBA00001936"/>
    </source>
</evidence>
<dbReference type="NCBIfam" id="NF010496">
    <property type="entry name" value="PRK13915.1"/>
    <property type="match status" value="1"/>
</dbReference>
<keyword evidence="5" id="KW-0808">Transferase</keyword>
<organism evidence="12 13">
    <name type="scientific">Gordonia paraffinivorans</name>
    <dbReference type="NCBI Taxonomy" id="175628"/>
    <lineage>
        <taxon>Bacteria</taxon>
        <taxon>Bacillati</taxon>
        <taxon>Actinomycetota</taxon>
        <taxon>Actinomycetes</taxon>
        <taxon>Mycobacteriales</taxon>
        <taxon>Gordoniaceae</taxon>
        <taxon>Gordonia</taxon>
    </lineage>
</organism>
<dbReference type="InterPro" id="IPR001173">
    <property type="entry name" value="Glyco_trans_2-like"/>
</dbReference>
<keyword evidence="6" id="KW-0460">Magnesium</keyword>
<dbReference type="PANTHER" id="PTHR48090:SF10">
    <property type="entry name" value="GLUCOSYL-3-PHOSPHOGLYCERATE SYNTHASE"/>
    <property type="match status" value="1"/>
</dbReference>
<dbReference type="Gene3D" id="3.90.550.10">
    <property type="entry name" value="Spore Coat Polysaccharide Biosynthesis Protein SpsA, Chain A"/>
    <property type="match status" value="1"/>
</dbReference>
<dbReference type="CDD" id="cd00761">
    <property type="entry name" value="Glyco_tranf_GTA_type"/>
    <property type="match status" value="1"/>
</dbReference>
<evidence type="ECO:0000259" key="11">
    <source>
        <dbReference type="Pfam" id="PF00535"/>
    </source>
</evidence>
<comment type="caution">
    <text evidence="12">The sequence shown here is derived from an EMBL/GenBank/DDBJ whole genome shotgun (WGS) entry which is preliminary data.</text>
</comment>
<name>A0ABD7UXQ7_9ACTN</name>
<evidence type="ECO:0000256" key="9">
    <source>
        <dbReference type="ARBA" id="ARBA00048689"/>
    </source>
</evidence>
<dbReference type="EC" id="2.4.1.266" evidence="7"/>
<sequence length="340" mass="36768">MTKQQKRRTPTVISRDKAAVWPTPAEASGSKQLWSSTHTWEKPDWTIDELVAAKDGRTVSVVLPALNEEETVADVIASIMPLYGTLVDELIVLDSGSTDATAERARAAGARVISREEAVPELEPVKGKGEVLWRSIAATTGDIIAFVDSDLIDPDPMFVPKMLGPLLINPEIHLVKGYYRRPLLTGGAQDANGGGRVTELVARPLLASQKPELTAVLQPLGGEYAGTREMLSAVPFAPGYGVEIGLLIDTYDRYGLNGIGQVNLGVRTHRNRPLVELGVMSRQIVGTLMRRCGIEDSGVGLTQFTAEPDGTFTPHTTEVYLEDRPPMNTLRAMGAKEMAS</sequence>
<evidence type="ECO:0000256" key="3">
    <source>
        <dbReference type="ARBA" id="ARBA00006739"/>
    </source>
</evidence>
<evidence type="ECO:0000256" key="8">
    <source>
        <dbReference type="ARBA" id="ARBA00040894"/>
    </source>
</evidence>
<comment type="catalytic activity">
    <reaction evidence="10">
        <text>an NDP-alpha-D-glucose + (2R)-3-phosphoglycerate = (2R)-2-O-(alpha-D-glucopyranosyl)-3-phospho-glycerate + a ribonucleoside 5'-diphosphate + H(+)</text>
        <dbReference type="Rhea" id="RHEA:47244"/>
        <dbReference type="ChEBI" id="CHEBI:15378"/>
        <dbReference type="ChEBI" id="CHEBI:57930"/>
        <dbReference type="ChEBI" id="CHEBI:58272"/>
        <dbReference type="ChEBI" id="CHEBI:62600"/>
        <dbReference type="ChEBI" id="CHEBI:76533"/>
        <dbReference type="EC" id="2.4.1.266"/>
    </reaction>
    <physiologicalReaction direction="left-to-right" evidence="10">
        <dbReference type="Rhea" id="RHEA:47245"/>
    </physiologicalReaction>
</comment>
<protein>
    <recommendedName>
        <fullName evidence="8">Glucosyl-3-phosphoglycerate synthase</fullName>
        <ecNumber evidence="7">2.4.1.266</ecNumber>
    </recommendedName>
</protein>
<dbReference type="Pfam" id="PF00535">
    <property type="entry name" value="Glycos_transf_2"/>
    <property type="match status" value="1"/>
</dbReference>
<dbReference type="AlphaFoldDB" id="A0ABD7UXQ7"/>
<dbReference type="Proteomes" id="UP000360750">
    <property type="component" value="Unassembled WGS sequence"/>
</dbReference>
<evidence type="ECO:0000313" key="13">
    <source>
        <dbReference type="Proteomes" id="UP000360750"/>
    </source>
</evidence>
<dbReference type="PANTHER" id="PTHR48090">
    <property type="entry name" value="UNDECAPRENYL-PHOSPHATE 4-DEOXY-4-FORMAMIDO-L-ARABINOSE TRANSFERASE-RELATED"/>
    <property type="match status" value="1"/>
</dbReference>
<evidence type="ECO:0000256" key="4">
    <source>
        <dbReference type="ARBA" id="ARBA00022676"/>
    </source>
</evidence>
<dbReference type="SUPFAM" id="SSF53448">
    <property type="entry name" value="Nucleotide-diphospho-sugar transferases"/>
    <property type="match status" value="1"/>
</dbReference>